<proteinExistence type="predicted"/>
<feature type="compositionally biased region" description="Basic and acidic residues" evidence="1">
    <location>
        <begin position="30"/>
        <end position="39"/>
    </location>
</feature>
<protein>
    <submittedName>
        <fullName evidence="3">Kinesin motor domain-containing protein</fullName>
    </submittedName>
</protein>
<evidence type="ECO:0000313" key="3">
    <source>
        <dbReference type="WBParaSite" id="HCON_00066305-00001"/>
    </source>
</evidence>
<evidence type="ECO:0000313" key="2">
    <source>
        <dbReference type="Proteomes" id="UP000025227"/>
    </source>
</evidence>
<accession>A0A7I5E8D9</accession>
<evidence type="ECO:0000256" key="1">
    <source>
        <dbReference type="SAM" id="MobiDB-lite"/>
    </source>
</evidence>
<sequence>GCLHNMCQSALEMRAPAILLHTVKAATFSSERRKEHSNGLDEASPAFERSGASSKVTFSARSFDRDVVRSEEKRSNIVILEASQTLGKSEGRL</sequence>
<name>A0A7I5E8D9_HAECO</name>
<dbReference type="Proteomes" id="UP000025227">
    <property type="component" value="Unplaced"/>
</dbReference>
<organism evidence="2 3">
    <name type="scientific">Haemonchus contortus</name>
    <name type="common">Barber pole worm</name>
    <dbReference type="NCBI Taxonomy" id="6289"/>
    <lineage>
        <taxon>Eukaryota</taxon>
        <taxon>Metazoa</taxon>
        <taxon>Ecdysozoa</taxon>
        <taxon>Nematoda</taxon>
        <taxon>Chromadorea</taxon>
        <taxon>Rhabditida</taxon>
        <taxon>Rhabditina</taxon>
        <taxon>Rhabditomorpha</taxon>
        <taxon>Strongyloidea</taxon>
        <taxon>Trichostrongylidae</taxon>
        <taxon>Haemonchus</taxon>
    </lineage>
</organism>
<reference evidence="3" key="1">
    <citation type="submission" date="2020-12" db="UniProtKB">
        <authorList>
            <consortium name="WormBaseParasite"/>
        </authorList>
    </citation>
    <scope>IDENTIFICATION</scope>
    <source>
        <strain evidence="3">MHco3</strain>
    </source>
</reference>
<dbReference type="WBParaSite" id="HCON_00066305-00001">
    <property type="protein sequence ID" value="HCON_00066305-00001"/>
    <property type="gene ID" value="HCON_00066305"/>
</dbReference>
<keyword evidence="2" id="KW-1185">Reference proteome</keyword>
<dbReference type="AlphaFoldDB" id="A0A7I5E8D9"/>
<feature type="region of interest" description="Disordered" evidence="1">
    <location>
        <begin position="29"/>
        <end position="55"/>
    </location>
</feature>